<keyword evidence="2" id="KW-1185">Reference proteome</keyword>
<organism evidence="1 2">
    <name type="scientific">Cichorium intybus</name>
    <name type="common">Chicory</name>
    <dbReference type="NCBI Taxonomy" id="13427"/>
    <lineage>
        <taxon>Eukaryota</taxon>
        <taxon>Viridiplantae</taxon>
        <taxon>Streptophyta</taxon>
        <taxon>Embryophyta</taxon>
        <taxon>Tracheophyta</taxon>
        <taxon>Spermatophyta</taxon>
        <taxon>Magnoliopsida</taxon>
        <taxon>eudicotyledons</taxon>
        <taxon>Gunneridae</taxon>
        <taxon>Pentapetalae</taxon>
        <taxon>asterids</taxon>
        <taxon>campanulids</taxon>
        <taxon>Asterales</taxon>
        <taxon>Asteraceae</taxon>
        <taxon>Cichorioideae</taxon>
        <taxon>Cichorieae</taxon>
        <taxon>Cichoriinae</taxon>
        <taxon>Cichorium</taxon>
    </lineage>
</organism>
<reference evidence="2" key="1">
    <citation type="journal article" date="2022" name="Mol. Ecol. Resour.">
        <title>The genomes of chicory, endive, great burdock and yacon provide insights into Asteraceae palaeo-polyploidization history and plant inulin production.</title>
        <authorList>
            <person name="Fan W."/>
            <person name="Wang S."/>
            <person name="Wang H."/>
            <person name="Wang A."/>
            <person name="Jiang F."/>
            <person name="Liu H."/>
            <person name="Zhao H."/>
            <person name="Xu D."/>
            <person name="Zhang Y."/>
        </authorList>
    </citation>
    <scope>NUCLEOTIDE SEQUENCE [LARGE SCALE GENOMIC DNA]</scope>
    <source>
        <strain evidence="2">cv. Punajuju</strain>
    </source>
</reference>
<sequence length="591" mass="64148">MSTKPKRLGPKLERRNAAKNIDYDASTSSSIHGGSAHRTRSLDALLSDRTSFRIGGIDGEVDLICRSLGLSGPEDFEIPAAALKAPKAHSPTDGDYPPSFKFPDPAQNATRESQGSGLSEIFGSKIKVNDDELKLETERSRLPMPEEARVSGRDGVEELGDDVGGCGISQVKRVTDSELRNGAGLTITEKSTVVDDDGACEPREKRYAEGQIGIKGVRPPSLAPPPGISQAVVDNLGSNWELIRGFATKDDQDSAPAGPIGIIGASNEDANIDIHERIAEETQSGGVTLQNDAIDSPCSSNTLDDEDEVSSNAATELENSDSPNGPLRYKSWQKGDFLGRGSYGTVYEGFTEHGLFFAVKEVSLLDEGSQGKQSIVQLEQEISLLSQFKHDNIVRYLGTDTGEGKLYIFLELVTKGSLASLYQKYHLGDSQVSVYTRQILSGLTYLHERNVVHRDIKCANILVDVSGSVKLADFGLAKATKLNDIKSCKGTPYWMAPEVVNRKNNGYGLAVDIWSLGCTVLEMLTRKIPYSHLEGMQALFRIGRGEPPPIPETLSVEAQDFIVKCVQVNPNDRPTAAQLLMHPFVNNNRSL</sequence>
<proteinExistence type="predicted"/>
<evidence type="ECO:0000313" key="1">
    <source>
        <dbReference type="EMBL" id="KAI3788964.1"/>
    </source>
</evidence>
<evidence type="ECO:0000313" key="2">
    <source>
        <dbReference type="Proteomes" id="UP001055811"/>
    </source>
</evidence>
<protein>
    <submittedName>
        <fullName evidence="1">Uncharacterized protein</fullName>
    </submittedName>
</protein>
<dbReference type="Proteomes" id="UP001055811">
    <property type="component" value="Linkage Group LG01"/>
</dbReference>
<dbReference type="EMBL" id="CM042009">
    <property type="protein sequence ID" value="KAI3788964.1"/>
    <property type="molecule type" value="Genomic_DNA"/>
</dbReference>
<gene>
    <name evidence="1" type="ORF">L2E82_01747</name>
</gene>
<reference evidence="1 2" key="2">
    <citation type="journal article" date="2022" name="Mol. Ecol. Resour.">
        <title>The genomes of chicory, endive, great burdock and yacon provide insights into Asteraceae paleo-polyploidization history and plant inulin production.</title>
        <authorList>
            <person name="Fan W."/>
            <person name="Wang S."/>
            <person name="Wang H."/>
            <person name="Wang A."/>
            <person name="Jiang F."/>
            <person name="Liu H."/>
            <person name="Zhao H."/>
            <person name="Xu D."/>
            <person name="Zhang Y."/>
        </authorList>
    </citation>
    <scope>NUCLEOTIDE SEQUENCE [LARGE SCALE GENOMIC DNA]</scope>
    <source>
        <strain evidence="2">cv. Punajuju</strain>
        <tissue evidence="1">Leaves</tissue>
    </source>
</reference>
<name>A0ACB9GZE5_CICIN</name>
<comment type="caution">
    <text evidence="1">The sequence shown here is derived from an EMBL/GenBank/DDBJ whole genome shotgun (WGS) entry which is preliminary data.</text>
</comment>
<accession>A0ACB9GZE5</accession>